<feature type="chain" id="PRO_5011645932" evidence="1">
    <location>
        <begin position="27"/>
        <end position="161"/>
    </location>
</feature>
<keyword evidence="3" id="KW-1185">Reference proteome</keyword>
<evidence type="ECO:0000313" key="3">
    <source>
        <dbReference type="Proteomes" id="UP000199615"/>
    </source>
</evidence>
<organism evidence="2 3">
    <name type="scientific">Rhodopseudomonas pseudopalustris</name>
    <dbReference type="NCBI Taxonomy" id="1513892"/>
    <lineage>
        <taxon>Bacteria</taxon>
        <taxon>Pseudomonadati</taxon>
        <taxon>Pseudomonadota</taxon>
        <taxon>Alphaproteobacteria</taxon>
        <taxon>Hyphomicrobiales</taxon>
        <taxon>Nitrobacteraceae</taxon>
        <taxon>Rhodopseudomonas</taxon>
    </lineage>
</organism>
<proteinExistence type="predicted"/>
<gene>
    <name evidence="2" type="ORF">SAMN05444123_101239</name>
</gene>
<sequence>MKIRSIVNLWATCTALVIIASAPAAASFATENPWAAEHIDKLPQDIRREVIGRARACGSSAFAGHYFAVSIEGRGQRFISLHFEDFSCADRAQICRGDACLHEIFAESGGRHRVVFSAYVEDVKMTNAGGVVGIEVSQGGKWRNLLWSGRAFVPVKTRDGH</sequence>
<keyword evidence="1" id="KW-0732">Signal</keyword>
<evidence type="ECO:0000313" key="2">
    <source>
        <dbReference type="EMBL" id="SEO09041.1"/>
    </source>
</evidence>
<accession>A0A1H8LVC8</accession>
<dbReference type="RefSeq" id="WP_092681157.1">
    <property type="nucleotide sequence ID" value="NZ_FODT01000001.1"/>
</dbReference>
<dbReference type="EMBL" id="FODT01000001">
    <property type="protein sequence ID" value="SEO09041.1"/>
    <property type="molecule type" value="Genomic_DNA"/>
</dbReference>
<reference evidence="3" key="1">
    <citation type="submission" date="2016-10" db="EMBL/GenBank/DDBJ databases">
        <authorList>
            <person name="Varghese N."/>
            <person name="Submissions S."/>
        </authorList>
    </citation>
    <scope>NUCLEOTIDE SEQUENCE [LARGE SCALE GENOMIC DNA]</scope>
    <source>
        <strain evidence="3">DSM 123</strain>
    </source>
</reference>
<dbReference type="OrthoDB" id="8128381at2"/>
<dbReference type="Proteomes" id="UP000199615">
    <property type="component" value="Unassembled WGS sequence"/>
</dbReference>
<protein>
    <submittedName>
        <fullName evidence="2">Uncharacterized protein</fullName>
    </submittedName>
</protein>
<dbReference type="AlphaFoldDB" id="A0A1H8LVC8"/>
<name>A0A1H8LVC8_9BRAD</name>
<evidence type="ECO:0000256" key="1">
    <source>
        <dbReference type="SAM" id="SignalP"/>
    </source>
</evidence>
<feature type="signal peptide" evidence="1">
    <location>
        <begin position="1"/>
        <end position="26"/>
    </location>
</feature>